<dbReference type="OrthoDB" id="4828144at2"/>
<proteinExistence type="predicted"/>
<keyword evidence="2" id="KW-1185">Reference proteome</keyword>
<sequence length="83" mass="8786">MTHTERWSVEVFLFQHETGTTARARLRATGSAEVIGEGTASRPTAAGRLAEVVDEIAAGRALVDLGHRLTAVAGDDARGVQSR</sequence>
<dbReference type="InterPro" id="IPR038070">
    <property type="entry name" value="Rv2632c-like_sf"/>
</dbReference>
<protein>
    <submittedName>
        <fullName evidence="1">DUF1876 domain-containing protein</fullName>
    </submittedName>
</protein>
<dbReference type="EMBL" id="SZZH01000001">
    <property type="protein sequence ID" value="TKV61214.1"/>
    <property type="molecule type" value="Genomic_DNA"/>
</dbReference>
<dbReference type="SUPFAM" id="SSF143212">
    <property type="entry name" value="Rv2632c-like"/>
    <property type="match status" value="1"/>
</dbReference>
<comment type="caution">
    <text evidence="1">The sequence shown here is derived from an EMBL/GenBank/DDBJ whole genome shotgun (WGS) entry which is preliminary data.</text>
</comment>
<dbReference type="Pfam" id="PF08962">
    <property type="entry name" value="Rv2632c-like"/>
    <property type="match status" value="1"/>
</dbReference>
<dbReference type="RefSeq" id="WP_137448518.1">
    <property type="nucleotide sequence ID" value="NZ_SZZH01000001.1"/>
</dbReference>
<accession>A0A4U6QL39</accession>
<organism evidence="1 2">
    <name type="scientific">Nakamurella flava</name>
    <dbReference type="NCBI Taxonomy" id="2576308"/>
    <lineage>
        <taxon>Bacteria</taxon>
        <taxon>Bacillati</taxon>
        <taxon>Actinomycetota</taxon>
        <taxon>Actinomycetes</taxon>
        <taxon>Nakamurellales</taxon>
        <taxon>Nakamurellaceae</taxon>
        <taxon>Nakamurella</taxon>
    </lineage>
</organism>
<evidence type="ECO:0000313" key="2">
    <source>
        <dbReference type="Proteomes" id="UP000306985"/>
    </source>
</evidence>
<gene>
    <name evidence="1" type="ORF">FDO65_06220</name>
</gene>
<reference evidence="1 2" key="1">
    <citation type="submission" date="2019-05" db="EMBL/GenBank/DDBJ databases">
        <title>Nakamurella sp. N5BH11, whole genome shotgun sequence.</title>
        <authorList>
            <person name="Tuo L."/>
        </authorList>
    </citation>
    <scope>NUCLEOTIDE SEQUENCE [LARGE SCALE GENOMIC DNA]</scope>
    <source>
        <strain evidence="1 2">N5BH11</strain>
    </source>
</reference>
<evidence type="ECO:0000313" key="1">
    <source>
        <dbReference type="EMBL" id="TKV61214.1"/>
    </source>
</evidence>
<dbReference type="Proteomes" id="UP000306985">
    <property type="component" value="Unassembled WGS sequence"/>
</dbReference>
<dbReference type="Gene3D" id="3.30.160.240">
    <property type="entry name" value="Rv1738"/>
    <property type="match status" value="1"/>
</dbReference>
<dbReference type="InterPro" id="IPR015057">
    <property type="entry name" value="Rv2632c-like"/>
</dbReference>
<dbReference type="AlphaFoldDB" id="A0A4U6QL39"/>
<name>A0A4U6QL39_9ACTN</name>